<dbReference type="OrthoDB" id="1321189at2759"/>
<feature type="compositionally biased region" description="Polar residues" evidence="1">
    <location>
        <begin position="203"/>
        <end position="213"/>
    </location>
</feature>
<keyword evidence="3" id="KW-1185">Reference proteome</keyword>
<sequence length="272" mass="29735">MDESITPPADILVSPVLHSGNVLVCSPTLVLSGEKSPNSEAQSMVKPNVGLPMEEIDVGSMAVSSTISERLFEGDLPEGKGPESCILTGEAELVAVQSLASLRGDVQPTLLEHELESPDQVSRRSEPIFDQTPKFSDVRSDKKEEEEEIPLRWCSRGVRGGNHSQVNVPELETVKGYGSAIATSKAQTERARKRRREGVELEQPTSTCLSIENSETESEDVAKYVAKKRREADEERIKSMGSQKWGKKSAVKRVKSPAKSVKVKKQKPLAKG</sequence>
<evidence type="ECO:0000256" key="1">
    <source>
        <dbReference type="SAM" id="MobiDB-lite"/>
    </source>
</evidence>
<feature type="compositionally biased region" description="Basic and acidic residues" evidence="1">
    <location>
        <begin position="113"/>
        <end position="127"/>
    </location>
</feature>
<gene>
    <name evidence="2" type="ORF">H5410_027402</name>
</gene>
<dbReference type="Proteomes" id="UP000824120">
    <property type="component" value="Chromosome 5"/>
</dbReference>
<name>A0A9J5Z4C7_SOLCO</name>
<feature type="region of interest" description="Disordered" evidence="1">
    <location>
        <begin position="113"/>
        <end position="143"/>
    </location>
</feature>
<proteinExistence type="predicted"/>
<evidence type="ECO:0000313" key="2">
    <source>
        <dbReference type="EMBL" id="KAG5605910.1"/>
    </source>
</evidence>
<organism evidence="2 3">
    <name type="scientific">Solanum commersonii</name>
    <name type="common">Commerson's wild potato</name>
    <name type="synonym">Commerson's nightshade</name>
    <dbReference type="NCBI Taxonomy" id="4109"/>
    <lineage>
        <taxon>Eukaryota</taxon>
        <taxon>Viridiplantae</taxon>
        <taxon>Streptophyta</taxon>
        <taxon>Embryophyta</taxon>
        <taxon>Tracheophyta</taxon>
        <taxon>Spermatophyta</taxon>
        <taxon>Magnoliopsida</taxon>
        <taxon>eudicotyledons</taxon>
        <taxon>Gunneridae</taxon>
        <taxon>Pentapetalae</taxon>
        <taxon>asterids</taxon>
        <taxon>lamiids</taxon>
        <taxon>Solanales</taxon>
        <taxon>Solanaceae</taxon>
        <taxon>Solanoideae</taxon>
        <taxon>Solaneae</taxon>
        <taxon>Solanum</taxon>
    </lineage>
</organism>
<protein>
    <submittedName>
        <fullName evidence="2">Uncharacterized protein</fullName>
    </submittedName>
</protein>
<feature type="compositionally biased region" description="Basic residues" evidence="1">
    <location>
        <begin position="245"/>
        <end position="272"/>
    </location>
</feature>
<evidence type="ECO:0000313" key="3">
    <source>
        <dbReference type="Proteomes" id="UP000824120"/>
    </source>
</evidence>
<comment type="caution">
    <text evidence="2">The sequence shown here is derived from an EMBL/GenBank/DDBJ whole genome shotgun (WGS) entry which is preliminary data.</text>
</comment>
<feature type="region of interest" description="Disordered" evidence="1">
    <location>
        <begin position="182"/>
        <end position="272"/>
    </location>
</feature>
<accession>A0A9J5Z4C7</accession>
<reference evidence="2 3" key="1">
    <citation type="submission" date="2020-09" db="EMBL/GenBank/DDBJ databases">
        <title>De no assembly of potato wild relative species, Solanum commersonii.</title>
        <authorList>
            <person name="Cho K."/>
        </authorList>
    </citation>
    <scope>NUCLEOTIDE SEQUENCE [LARGE SCALE GENOMIC DNA]</scope>
    <source>
        <strain evidence="2">LZ3.2</strain>
        <tissue evidence="2">Leaf</tissue>
    </source>
</reference>
<dbReference type="AlphaFoldDB" id="A0A9J5Z4C7"/>
<dbReference type="EMBL" id="JACXVP010000005">
    <property type="protein sequence ID" value="KAG5605910.1"/>
    <property type="molecule type" value="Genomic_DNA"/>
</dbReference>